<keyword evidence="1" id="KW-1003">Cell membrane</keyword>
<gene>
    <name evidence="6" type="ordered locus">RSal33209_0593</name>
</gene>
<proteinExistence type="predicted"/>
<evidence type="ECO:0000313" key="6">
    <source>
        <dbReference type="EMBL" id="ABY22342.1"/>
    </source>
</evidence>
<keyword evidence="2" id="KW-0732">Signal</keyword>
<dbReference type="KEGG" id="rsa:RSal33209_0593"/>
<dbReference type="InterPro" id="IPR006059">
    <property type="entry name" value="SBP"/>
</dbReference>
<keyword evidence="5" id="KW-0449">Lipoprotein</keyword>
<evidence type="ECO:0000256" key="2">
    <source>
        <dbReference type="ARBA" id="ARBA00022729"/>
    </source>
</evidence>
<dbReference type="AlphaFoldDB" id="A9WLE3"/>
<dbReference type="Proteomes" id="UP000002007">
    <property type="component" value="Chromosome"/>
</dbReference>
<evidence type="ECO:0000256" key="5">
    <source>
        <dbReference type="ARBA" id="ARBA00023288"/>
    </source>
</evidence>
<dbReference type="STRING" id="288705.RSal33209_0593"/>
<evidence type="ECO:0000256" key="1">
    <source>
        <dbReference type="ARBA" id="ARBA00022475"/>
    </source>
</evidence>
<dbReference type="Gene3D" id="3.40.190.10">
    <property type="entry name" value="Periplasmic binding protein-like II"/>
    <property type="match status" value="1"/>
</dbReference>
<keyword evidence="4" id="KW-0564">Palmitate</keyword>
<dbReference type="HOGENOM" id="CLU_1957773_0_0_11"/>
<keyword evidence="6" id="KW-0762">Sugar transport</keyword>
<protein>
    <submittedName>
        <fullName evidence="6">ABC-type sugar transport system, periplasmic component</fullName>
    </submittedName>
</protein>
<keyword evidence="6" id="KW-0813">Transport</keyword>
<dbReference type="EMBL" id="CP000910">
    <property type="protein sequence ID" value="ABY22342.1"/>
    <property type="molecule type" value="Genomic_DNA"/>
</dbReference>
<evidence type="ECO:0000256" key="3">
    <source>
        <dbReference type="ARBA" id="ARBA00023136"/>
    </source>
</evidence>
<keyword evidence="3" id="KW-0472">Membrane</keyword>
<sequence>MKFETAPNGANGGYAKLSTAITAGNGPDIATIEYPQLPQFVSNDQIQPLDGLIDKANTVDKFADEIRSMVQFGDKTYGLPYDAAPMVMYYRQDLLGKAGVGTPKTWQEFEEAGQKLNRPGVSGGFLRR</sequence>
<organism evidence="6 7">
    <name type="scientific">Renibacterium salmoninarum (strain ATCC 33209 / DSM 20767 / JCM 11484 / NBRC 15589 / NCIMB 2235)</name>
    <dbReference type="NCBI Taxonomy" id="288705"/>
    <lineage>
        <taxon>Bacteria</taxon>
        <taxon>Bacillati</taxon>
        <taxon>Actinomycetota</taxon>
        <taxon>Actinomycetes</taxon>
        <taxon>Micrococcales</taxon>
        <taxon>Micrococcaceae</taxon>
        <taxon>Renibacterium</taxon>
    </lineage>
</organism>
<dbReference type="Pfam" id="PF01547">
    <property type="entry name" value="SBP_bac_1"/>
    <property type="match status" value="1"/>
</dbReference>
<dbReference type="SUPFAM" id="SSF53850">
    <property type="entry name" value="Periplasmic binding protein-like II"/>
    <property type="match status" value="1"/>
</dbReference>
<dbReference type="PANTHER" id="PTHR43649:SF33">
    <property type="entry name" value="POLYGALACTURONAN_RHAMNOGALACTURONAN-BINDING PROTEIN YTCQ"/>
    <property type="match status" value="1"/>
</dbReference>
<evidence type="ECO:0000313" key="7">
    <source>
        <dbReference type="Proteomes" id="UP000002007"/>
    </source>
</evidence>
<dbReference type="eggNOG" id="COG1653">
    <property type="taxonomic scope" value="Bacteria"/>
</dbReference>
<keyword evidence="7" id="KW-1185">Reference proteome</keyword>
<reference evidence="7" key="1">
    <citation type="journal article" date="2008" name="J. Bacteriol.">
        <title>Genome sequence of the fish pathogen Renibacterium salmoninarum suggests reductive evolution away from an environmental Arthrobacter ancestor.</title>
        <authorList>
            <person name="Wiens G.D."/>
            <person name="Rockey D.D."/>
            <person name="Wu Z."/>
            <person name="Chang J."/>
            <person name="Levy R."/>
            <person name="Crane S."/>
            <person name="Chen D.S."/>
            <person name="Capri G.R."/>
            <person name="Burnett J.R."/>
            <person name="Sudheesh P.S."/>
            <person name="Schipma M.J."/>
            <person name="Burd H."/>
            <person name="Bhattacharyya A."/>
            <person name="Rhodes L.D."/>
            <person name="Kaul R."/>
            <person name="Strom M.S."/>
        </authorList>
    </citation>
    <scope>NUCLEOTIDE SEQUENCE [LARGE SCALE GENOMIC DNA]</scope>
    <source>
        <strain evidence="7">ATCC 33209 / DSM 20767 / JCM 11484 / NBRC 15589 / NCIMB 2235</strain>
    </source>
</reference>
<evidence type="ECO:0000256" key="4">
    <source>
        <dbReference type="ARBA" id="ARBA00023139"/>
    </source>
</evidence>
<dbReference type="PANTHER" id="PTHR43649">
    <property type="entry name" value="ARABINOSE-BINDING PROTEIN-RELATED"/>
    <property type="match status" value="1"/>
</dbReference>
<accession>A9WLE3</accession>
<dbReference type="InterPro" id="IPR050490">
    <property type="entry name" value="Bact_solute-bd_prot1"/>
</dbReference>
<name>A9WLE3_RENSM</name>